<dbReference type="PANTHER" id="PTHR30348">
    <property type="entry name" value="UNCHARACTERIZED PROTEIN YECE"/>
    <property type="match status" value="1"/>
</dbReference>
<dbReference type="SUPFAM" id="SSF117396">
    <property type="entry name" value="TM1631-like"/>
    <property type="match status" value="1"/>
</dbReference>
<reference evidence="1 2" key="1">
    <citation type="submission" date="2020-08" db="EMBL/GenBank/DDBJ databases">
        <title>Genomic Encyclopedia of Type Strains, Phase IV (KMG-IV): sequencing the most valuable type-strain genomes for metagenomic binning, comparative biology and taxonomic classification.</title>
        <authorList>
            <person name="Goeker M."/>
        </authorList>
    </citation>
    <scope>NUCLEOTIDE SEQUENCE [LARGE SCALE GENOMIC DNA]</scope>
    <source>
        <strain evidence="1 2">DSM 29853</strain>
    </source>
</reference>
<dbReference type="RefSeq" id="WP_183366091.1">
    <property type="nucleotide sequence ID" value="NZ_JACIEZ010000003.1"/>
</dbReference>
<evidence type="ECO:0000313" key="1">
    <source>
        <dbReference type="EMBL" id="MBB4064787.1"/>
    </source>
</evidence>
<protein>
    <submittedName>
        <fullName evidence="1">Uncharacterized protein YecE (DUF72 family)</fullName>
    </submittedName>
</protein>
<dbReference type="InterPro" id="IPR036520">
    <property type="entry name" value="UPF0759_sf"/>
</dbReference>
<sequence>MTRTGTVRVGIGGWTFEPWQGHFYPEKLKARDELSYASSKLRTIEVNGTYYSTQKRETFAKWASEVPDGFVFTLKASRYATNKKVLGEAGESIARFLDSGVAELGDHLGPILWQFMATKKFDPVDFEAFLKLLPAKQEGVPLRHAVEVRHDSFLTPEFAALLDKHGVGLVIADHAEYPMLADVTADFTYLRLQTGSDAEPLCYDHSRMAEWKARIEALARGEQLRGLPMADPARAPSKQPRDVFAYFITEGKVNAPAGAMHLQAAIEAK</sequence>
<dbReference type="Pfam" id="PF01904">
    <property type="entry name" value="DUF72"/>
    <property type="match status" value="1"/>
</dbReference>
<dbReference type="Proteomes" id="UP000528286">
    <property type="component" value="Unassembled WGS sequence"/>
</dbReference>
<dbReference type="EMBL" id="JACIEZ010000003">
    <property type="protein sequence ID" value="MBB4064787.1"/>
    <property type="molecule type" value="Genomic_DNA"/>
</dbReference>
<organism evidence="1 2">
    <name type="scientific">Gellertiella hungarica</name>
    <dbReference type="NCBI Taxonomy" id="1572859"/>
    <lineage>
        <taxon>Bacteria</taxon>
        <taxon>Pseudomonadati</taxon>
        <taxon>Pseudomonadota</taxon>
        <taxon>Alphaproteobacteria</taxon>
        <taxon>Hyphomicrobiales</taxon>
        <taxon>Rhizobiaceae</taxon>
        <taxon>Gellertiella</taxon>
    </lineage>
</organism>
<comment type="caution">
    <text evidence="1">The sequence shown here is derived from an EMBL/GenBank/DDBJ whole genome shotgun (WGS) entry which is preliminary data.</text>
</comment>
<keyword evidence="2" id="KW-1185">Reference proteome</keyword>
<dbReference type="AlphaFoldDB" id="A0A7W6J6A5"/>
<gene>
    <name evidence="1" type="ORF">GGR23_001974</name>
</gene>
<accession>A0A7W6J6A5</accession>
<proteinExistence type="predicted"/>
<dbReference type="InterPro" id="IPR002763">
    <property type="entry name" value="DUF72"/>
</dbReference>
<dbReference type="Gene3D" id="3.20.20.410">
    <property type="entry name" value="Protein of unknown function UPF0759"/>
    <property type="match status" value="1"/>
</dbReference>
<dbReference type="PANTHER" id="PTHR30348:SF4">
    <property type="entry name" value="DUF72 DOMAIN-CONTAINING PROTEIN"/>
    <property type="match status" value="1"/>
</dbReference>
<evidence type="ECO:0000313" key="2">
    <source>
        <dbReference type="Proteomes" id="UP000528286"/>
    </source>
</evidence>
<name>A0A7W6J6A5_9HYPH</name>